<reference evidence="1 2" key="1">
    <citation type="submission" date="2018-06" db="EMBL/GenBank/DDBJ databases">
        <authorList>
            <consortium name="Pathogen Informatics"/>
            <person name="Doyle S."/>
        </authorList>
    </citation>
    <scope>NUCLEOTIDE SEQUENCE [LARGE SCALE GENOMIC DNA]</scope>
    <source>
        <strain evidence="1 2">NCTC12157</strain>
    </source>
</reference>
<sequence length="67" mass="7879">MQELGDNMYNFQRYQAKELALAYMSGKSHDFSPQEFLQQVKKMEKSFDSLLRTGQEPSQREVLVKAF</sequence>
<dbReference type="AlphaFoldDB" id="A0A377NCD4"/>
<evidence type="ECO:0000313" key="1">
    <source>
        <dbReference type="EMBL" id="STQ45211.1"/>
    </source>
</evidence>
<gene>
    <name evidence="1" type="ORF">NCTC12157_02939</name>
</gene>
<dbReference type="EMBL" id="UGGO01000001">
    <property type="protein sequence ID" value="STQ45211.1"/>
    <property type="molecule type" value="Genomic_DNA"/>
</dbReference>
<dbReference type="Proteomes" id="UP000254304">
    <property type="component" value="Unassembled WGS sequence"/>
</dbReference>
<evidence type="ECO:0000313" key="2">
    <source>
        <dbReference type="Proteomes" id="UP000254304"/>
    </source>
</evidence>
<proteinExistence type="predicted"/>
<organism evidence="1 2">
    <name type="scientific">Ewingella americana</name>
    <dbReference type="NCBI Taxonomy" id="41202"/>
    <lineage>
        <taxon>Bacteria</taxon>
        <taxon>Pseudomonadati</taxon>
        <taxon>Pseudomonadota</taxon>
        <taxon>Gammaproteobacteria</taxon>
        <taxon>Enterobacterales</taxon>
        <taxon>Yersiniaceae</taxon>
        <taxon>Ewingella</taxon>
    </lineage>
</organism>
<name>A0A377NCD4_9GAMM</name>
<accession>A0A377NCD4</accession>
<protein>
    <submittedName>
        <fullName evidence="1">Uncharacterized protein</fullName>
    </submittedName>
</protein>